<gene>
    <name evidence="3" type="ORF">C1H76_2659</name>
</gene>
<evidence type="ECO:0000256" key="2">
    <source>
        <dbReference type="SAM" id="MobiDB-lite"/>
    </source>
</evidence>
<proteinExistence type="predicted"/>
<feature type="region of interest" description="Disordered" evidence="2">
    <location>
        <begin position="75"/>
        <end position="147"/>
    </location>
</feature>
<sequence>MATNPSRTSMNIARIRKVPAFQSYPTCFSDDFIRAVKLDPPTEKRTGYIARCVEHGLTARQIEELFALEDGQPGATTISESQMKKATDSVAPSNTQKRKRSATEDILSEHESEEDQDDNVRPRSRRHNSHRFSTEEPPSPSIAGRPSRLIQTPESMAERHSSSRNVPSTLSTYALTAVIGESDNPSLSAYDSFTRFIDECQKDSIRATKKLKEKIHELQSSKQRSDEFRKEEEELDRRIAFDEKFKNDYDKQYTGKHDEDQLFQDVRGSFIKAIASNRDEKTRVRRDAQREIERRSLAMAEVRSAEVEERRVIKERDNLLSNIVAEANTGLERNSERKTALDSLALLCEQVSD</sequence>
<name>A0A4U7B1R4_9PEZI</name>
<reference evidence="3 4" key="1">
    <citation type="submission" date="2018-02" db="EMBL/GenBank/DDBJ databases">
        <title>Draft genome sequences of Elsinoe sp., causing black scab on jojoba.</title>
        <authorList>
            <person name="Stodart B."/>
            <person name="Jeffress S."/>
            <person name="Ash G."/>
            <person name="Arun Chinnappa K."/>
        </authorList>
    </citation>
    <scope>NUCLEOTIDE SEQUENCE [LARGE SCALE GENOMIC DNA]</scope>
    <source>
        <strain evidence="3 4">Hillstone_2</strain>
    </source>
</reference>
<feature type="compositionally biased region" description="Basic and acidic residues" evidence="2">
    <location>
        <begin position="101"/>
        <end position="110"/>
    </location>
</feature>
<evidence type="ECO:0000313" key="4">
    <source>
        <dbReference type="Proteomes" id="UP000308133"/>
    </source>
</evidence>
<dbReference type="AlphaFoldDB" id="A0A4U7B1R4"/>
<evidence type="ECO:0000313" key="3">
    <source>
        <dbReference type="EMBL" id="TKX25073.1"/>
    </source>
</evidence>
<protein>
    <submittedName>
        <fullName evidence="3">Uncharacterized protein</fullName>
    </submittedName>
</protein>
<dbReference type="Proteomes" id="UP000308133">
    <property type="component" value="Unassembled WGS sequence"/>
</dbReference>
<keyword evidence="1" id="KW-0175">Coiled coil</keyword>
<organism evidence="3 4">
    <name type="scientific">Elsinoe australis</name>
    <dbReference type="NCBI Taxonomy" id="40998"/>
    <lineage>
        <taxon>Eukaryota</taxon>
        <taxon>Fungi</taxon>
        <taxon>Dikarya</taxon>
        <taxon>Ascomycota</taxon>
        <taxon>Pezizomycotina</taxon>
        <taxon>Dothideomycetes</taxon>
        <taxon>Dothideomycetidae</taxon>
        <taxon>Myriangiales</taxon>
        <taxon>Elsinoaceae</taxon>
        <taxon>Elsinoe</taxon>
    </lineage>
</organism>
<evidence type="ECO:0000256" key="1">
    <source>
        <dbReference type="SAM" id="Coils"/>
    </source>
</evidence>
<dbReference type="EMBL" id="PTQR01000032">
    <property type="protein sequence ID" value="TKX25073.1"/>
    <property type="molecule type" value="Genomic_DNA"/>
</dbReference>
<comment type="caution">
    <text evidence="3">The sequence shown here is derived from an EMBL/GenBank/DDBJ whole genome shotgun (WGS) entry which is preliminary data.</text>
</comment>
<accession>A0A4U7B1R4</accession>
<feature type="coiled-coil region" evidence="1">
    <location>
        <begin position="211"/>
        <end position="238"/>
    </location>
</feature>